<dbReference type="SUPFAM" id="SSF64268">
    <property type="entry name" value="PX domain"/>
    <property type="match status" value="1"/>
</dbReference>
<feature type="domain" description="PX" evidence="3">
    <location>
        <begin position="9"/>
        <end position="121"/>
    </location>
</feature>
<dbReference type="SMART" id="SM00312">
    <property type="entry name" value="PX"/>
    <property type="match status" value="1"/>
</dbReference>
<evidence type="ECO:0000313" key="5">
    <source>
        <dbReference type="EMBL" id="CAF3723511.1"/>
    </source>
</evidence>
<protein>
    <recommendedName>
        <fullName evidence="3">PX domain-containing protein</fullName>
    </recommendedName>
</protein>
<dbReference type="SUPFAM" id="SSF52058">
    <property type="entry name" value="L domain-like"/>
    <property type="match status" value="1"/>
</dbReference>
<dbReference type="OrthoDB" id="430293at2759"/>
<dbReference type="Gene3D" id="3.80.10.10">
    <property type="entry name" value="Ribonuclease Inhibitor"/>
    <property type="match status" value="2"/>
</dbReference>
<dbReference type="Gene3D" id="3.30.1520.10">
    <property type="entry name" value="Phox-like domain"/>
    <property type="match status" value="1"/>
</dbReference>
<evidence type="ECO:0000313" key="6">
    <source>
        <dbReference type="Proteomes" id="UP000663829"/>
    </source>
</evidence>
<dbReference type="Proteomes" id="UP000663829">
    <property type="component" value="Unassembled WGS sequence"/>
</dbReference>
<proteinExistence type="predicted"/>
<gene>
    <name evidence="4" type="ORF">GPM918_LOCUS11052</name>
    <name evidence="5" type="ORF">SRO942_LOCUS11053</name>
</gene>
<accession>A0A814D165</accession>
<keyword evidence="2" id="KW-0677">Repeat</keyword>
<sequence>MALWSSKPNELIRRDIQIVGINTSNQKYTEYVVEIRLDDIRWQVNRRYSEFNDLHEQLVKLYTIDKNSLPPKKLFNNHSDLFVQKRRQQLDTYLKNLFLYFSTKSIPESLADFLHFQLYEVHGIVRKMAQELFLNGEKLLLSKQVYRITPLQLHAITKRVKLAEPPCDGTDPVKDISHVLEFLCHVKYVQIVGSPDYYGTSTIRTQTLPFDVSFLKSVEELELDYVQTNQISGIDNLKKNARKLSIHRSLAAIKEIALSSLGEIPPLSNEWLISTWKLITTLDFSKNSLRFLDESLKLFCKAESLDLSFNLLETTVEYLQHLHFLQNLNLSNNRLQDVADFYQRVGNIRSLDLSYNEIISTEGLSRLYSLITLNLNNNKLDSVKSIESLGSLPCLENLLLKNNPLTRIVDYRIRVFAVFRDRAKDVWLDGQMPDQREIDRAMVISAMTRAKQNEAAASTMHIRNPVGLTSPTTSKRPSIQISSSPYRHMLTSKPVNCRSEKSTSIQTISSCPSKMSNLSTTIINKIEKQFDRNENDQSLAAVSSTMTELDKEKENDLPPVEFTLRSNTVSSVNSAVTVEEEKNVLSQSKPDVLMDVITDHTGNIEQDILYKSTDSFNGDLPPNIFIDQITTTLLDLTNDT</sequence>
<name>A0A814D165_9BILA</name>
<dbReference type="FunFam" id="3.30.1520.10:FF:000020">
    <property type="entry name" value="nischarin isoform X1"/>
    <property type="match status" value="1"/>
</dbReference>
<keyword evidence="6" id="KW-1185">Reference proteome</keyword>
<evidence type="ECO:0000256" key="1">
    <source>
        <dbReference type="ARBA" id="ARBA00022614"/>
    </source>
</evidence>
<dbReference type="InterPro" id="IPR036871">
    <property type="entry name" value="PX_dom_sf"/>
</dbReference>
<dbReference type="InterPro" id="IPR001683">
    <property type="entry name" value="PX_dom"/>
</dbReference>
<dbReference type="InterPro" id="IPR001611">
    <property type="entry name" value="Leu-rich_rpt"/>
</dbReference>
<keyword evidence="1" id="KW-0433">Leucine-rich repeat</keyword>
<dbReference type="PROSITE" id="PS51450">
    <property type="entry name" value="LRR"/>
    <property type="match status" value="3"/>
</dbReference>
<dbReference type="GO" id="GO:0035091">
    <property type="term" value="F:phosphatidylinositol binding"/>
    <property type="evidence" value="ECO:0007669"/>
    <property type="project" value="InterPro"/>
</dbReference>
<dbReference type="Proteomes" id="UP000681722">
    <property type="component" value="Unassembled WGS sequence"/>
</dbReference>
<comment type="caution">
    <text evidence="4">The sequence shown here is derived from an EMBL/GenBank/DDBJ whole genome shotgun (WGS) entry which is preliminary data.</text>
</comment>
<dbReference type="PROSITE" id="PS50195">
    <property type="entry name" value="PX"/>
    <property type="match status" value="1"/>
</dbReference>
<dbReference type="Pfam" id="PF00787">
    <property type="entry name" value="PX"/>
    <property type="match status" value="1"/>
</dbReference>
<dbReference type="PANTHER" id="PTHR15454">
    <property type="entry name" value="NISCHARIN RELATED"/>
    <property type="match status" value="1"/>
</dbReference>
<evidence type="ECO:0000256" key="2">
    <source>
        <dbReference type="ARBA" id="ARBA00022737"/>
    </source>
</evidence>
<evidence type="ECO:0000259" key="3">
    <source>
        <dbReference type="PROSITE" id="PS50195"/>
    </source>
</evidence>
<dbReference type="GO" id="GO:0005737">
    <property type="term" value="C:cytoplasm"/>
    <property type="evidence" value="ECO:0007669"/>
    <property type="project" value="TreeGrafter"/>
</dbReference>
<evidence type="ECO:0000313" key="4">
    <source>
        <dbReference type="EMBL" id="CAF0947435.1"/>
    </source>
</evidence>
<dbReference type="EMBL" id="CAJNOQ010002250">
    <property type="protein sequence ID" value="CAF0947435.1"/>
    <property type="molecule type" value="Genomic_DNA"/>
</dbReference>
<dbReference type="PANTHER" id="PTHR15454:SF35">
    <property type="entry name" value="NISCHARIN"/>
    <property type="match status" value="1"/>
</dbReference>
<dbReference type="AlphaFoldDB" id="A0A814D165"/>
<reference evidence="4" key="1">
    <citation type="submission" date="2021-02" db="EMBL/GenBank/DDBJ databases">
        <authorList>
            <person name="Nowell W R."/>
        </authorList>
    </citation>
    <scope>NUCLEOTIDE SEQUENCE</scope>
</reference>
<dbReference type="EMBL" id="CAJOBC010002250">
    <property type="protein sequence ID" value="CAF3723511.1"/>
    <property type="molecule type" value="Genomic_DNA"/>
</dbReference>
<dbReference type="InterPro" id="IPR032675">
    <property type="entry name" value="LRR_dom_sf"/>
</dbReference>
<organism evidence="4 6">
    <name type="scientific">Didymodactylos carnosus</name>
    <dbReference type="NCBI Taxonomy" id="1234261"/>
    <lineage>
        <taxon>Eukaryota</taxon>
        <taxon>Metazoa</taxon>
        <taxon>Spiralia</taxon>
        <taxon>Gnathifera</taxon>
        <taxon>Rotifera</taxon>
        <taxon>Eurotatoria</taxon>
        <taxon>Bdelloidea</taxon>
        <taxon>Philodinida</taxon>
        <taxon>Philodinidae</taxon>
        <taxon>Didymodactylos</taxon>
    </lineage>
</organism>